<accession>B9D0R5</accession>
<evidence type="ECO:0000313" key="1">
    <source>
        <dbReference type="EMBL" id="EEF14407.1"/>
    </source>
</evidence>
<dbReference type="STRING" id="553218.CAMRE0001_2711"/>
<name>B9D0R5_CAMRE</name>
<dbReference type="EMBL" id="ACFU01000007">
    <property type="protein sequence ID" value="EEF14407.1"/>
    <property type="molecule type" value="Genomic_DNA"/>
</dbReference>
<proteinExistence type="predicted"/>
<protein>
    <submittedName>
        <fullName evidence="1">Uncharacterized protein</fullName>
    </submittedName>
</protein>
<reference evidence="1 2" key="1">
    <citation type="submission" date="2008-08" db="EMBL/GenBank/DDBJ databases">
        <authorList>
            <person name="Madupu R."/>
            <person name="Durkin A.S."/>
            <person name="Torralba M."/>
            <person name="Methe B."/>
            <person name="Sutton G.G."/>
            <person name="Strausberg R.L."/>
            <person name="Nelson K.E."/>
        </authorList>
    </citation>
    <scope>NUCLEOTIDE SEQUENCE [LARGE SCALE GENOMIC DNA]</scope>
    <source>
        <strain evidence="1 2">RM3267</strain>
    </source>
</reference>
<dbReference type="AlphaFoldDB" id="B9D0R5"/>
<comment type="caution">
    <text evidence="1">The sequence shown here is derived from an EMBL/GenBank/DDBJ whole genome shotgun (WGS) entry which is preliminary data.</text>
</comment>
<gene>
    <name evidence="1" type="ORF">CAMRE0001_2711</name>
</gene>
<dbReference type="Proteomes" id="UP000003082">
    <property type="component" value="Unassembled WGS sequence"/>
</dbReference>
<keyword evidence="2" id="KW-1185">Reference proteome</keyword>
<sequence length="50" mass="5808">MRQQSYVATLNFSFTAFATASRALRAQSAKQKQKYFAFILSWRLVSRAFL</sequence>
<organism evidence="1 2">
    <name type="scientific">Campylobacter rectus RM3267</name>
    <dbReference type="NCBI Taxonomy" id="553218"/>
    <lineage>
        <taxon>Bacteria</taxon>
        <taxon>Pseudomonadati</taxon>
        <taxon>Campylobacterota</taxon>
        <taxon>Epsilonproteobacteria</taxon>
        <taxon>Campylobacterales</taxon>
        <taxon>Campylobacteraceae</taxon>
        <taxon>Campylobacter</taxon>
    </lineage>
</organism>
<evidence type="ECO:0000313" key="2">
    <source>
        <dbReference type="Proteomes" id="UP000003082"/>
    </source>
</evidence>